<dbReference type="InterPro" id="IPR029044">
    <property type="entry name" value="Nucleotide-diphossugar_trans"/>
</dbReference>
<reference evidence="2" key="1">
    <citation type="submission" date="2014-07" db="EMBL/GenBank/DDBJ databases">
        <authorList>
            <person name="Urmite Genomes Urmite Genomes"/>
        </authorList>
    </citation>
    <scope>NUCLEOTIDE SEQUENCE</scope>
    <source>
        <strain evidence="2">11W110_air</strain>
    </source>
</reference>
<dbReference type="Gene3D" id="3.90.550.10">
    <property type="entry name" value="Spore Coat Polysaccharide Biosynthesis Protein SpsA, Chain A"/>
    <property type="match status" value="1"/>
</dbReference>
<protein>
    <submittedName>
        <fullName evidence="2">Putative glycosyltransferase EpsE</fullName>
    </submittedName>
</protein>
<dbReference type="PANTHER" id="PTHR43685:SF2">
    <property type="entry name" value="GLYCOSYLTRANSFERASE 2-LIKE DOMAIN-CONTAINING PROTEIN"/>
    <property type="match status" value="1"/>
</dbReference>
<dbReference type="GO" id="GO:0016740">
    <property type="term" value="F:transferase activity"/>
    <property type="evidence" value="ECO:0007669"/>
    <property type="project" value="UniProtKB-KW"/>
</dbReference>
<name>A0A078MQT8_9MICC</name>
<sequence length="307" mass="34534">MQLIDVLMPYYGSEELLREAVLSVLAQTDPDWRLVIIDDAYPHAKPEGWLRALDDDRIEYNRNAENLGANANFRLALTLASSPYFVMMGADDRMLPGYLELVRNALDISPGAAAVQPGVEVIDETGRVSRPLADRVKDVARPKVSVPQLMWGEELATSLMHGGWHYFPSLAWRTEIVHQIGFRREYHVVQDLALLIDLVVAGHAILLDPTVVFQYRRHSASDSSVRATDGGRFDEEGRFFAAQAQRFHEGGWQRAERAARLHWTSRLHALSLVPAQLTRPGRRASALRLCRYALQTFAGTRRAKNGP</sequence>
<dbReference type="InterPro" id="IPR001173">
    <property type="entry name" value="Glyco_trans_2-like"/>
</dbReference>
<accession>A0A078MQT8</accession>
<proteinExistence type="predicted"/>
<dbReference type="Pfam" id="PF00535">
    <property type="entry name" value="Glycos_transf_2"/>
    <property type="match status" value="1"/>
</dbReference>
<dbReference type="AlphaFoldDB" id="A0A078MQT8"/>
<evidence type="ECO:0000259" key="1">
    <source>
        <dbReference type="Pfam" id="PF00535"/>
    </source>
</evidence>
<dbReference type="SUPFAM" id="SSF53448">
    <property type="entry name" value="Nucleotide-diphospho-sugar transferases"/>
    <property type="match status" value="1"/>
</dbReference>
<dbReference type="PATRIC" id="fig|1461584.3.peg.1972"/>
<dbReference type="PANTHER" id="PTHR43685">
    <property type="entry name" value="GLYCOSYLTRANSFERASE"/>
    <property type="match status" value="1"/>
</dbReference>
<gene>
    <name evidence="2" type="primary">epsE</name>
    <name evidence="2" type="ORF">BN1051_01996</name>
</gene>
<dbReference type="InterPro" id="IPR050834">
    <property type="entry name" value="Glycosyltransf_2"/>
</dbReference>
<evidence type="ECO:0000313" key="2">
    <source>
        <dbReference type="EMBL" id="CEA08639.1"/>
    </source>
</evidence>
<feature type="domain" description="Glycosyltransferase 2-like" evidence="1">
    <location>
        <begin position="6"/>
        <end position="132"/>
    </location>
</feature>
<organism evidence="2">
    <name type="scientific">Arthrobacter saudimassiliensis</name>
    <dbReference type="NCBI Taxonomy" id="1461584"/>
    <lineage>
        <taxon>Bacteria</taxon>
        <taxon>Bacillati</taxon>
        <taxon>Actinomycetota</taxon>
        <taxon>Actinomycetes</taxon>
        <taxon>Micrococcales</taxon>
        <taxon>Micrococcaceae</taxon>
        <taxon>Arthrobacter</taxon>
    </lineage>
</organism>
<keyword evidence="2" id="KW-0808">Transferase</keyword>
<dbReference type="EMBL" id="LN483071">
    <property type="protein sequence ID" value="CEA08639.1"/>
    <property type="molecule type" value="Genomic_DNA"/>
</dbReference>